<keyword evidence="2" id="KW-1185">Reference proteome</keyword>
<evidence type="ECO:0008006" key="3">
    <source>
        <dbReference type="Google" id="ProtNLM"/>
    </source>
</evidence>
<name>A0ABT1I383_STRSD</name>
<dbReference type="RefSeq" id="WP_253674230.1">
    <property type="nucleotide sequence ID" value="NZ_JAMTCP010000060.1"/>
</dbReference>
<dbReference type="EMBL" id="JAMTCP010000060">
    <property type="protein sequence ID" value="MCP2262210.1"/>
    <property type="molecule type" value="Genomic_DNA"/>
</dbReference>
<evidence type="ECO:0000313" key="2">
    <source>
        <dbReference type="Proteomes" id="UP001205311"/>
    </source>
</evidence>
<gene>
    <name evidence="1" type="ORF">LX15_005944</name>
</gene>
<protein>
    <recommendedName>
        <fullName evidence="3">Polyhydroxyalkanoic acid synthase</fullName>
    </recommendedName>
</protein>
<dbReference type="Proteomes" id="UP001205311">
    <property type="component" value="Unassembled WGS sequence"/>
</dbReference>
<proteinExistence type="predicted"/>
<accession>A0ABT1I383</accession>
<reference evidence="1 2" key="1">
    <citation type="submission" date="2022-06" db="EMBL/GenBank/DDBJ databases">
        <title>Genomic Encyclopedia of Archaeal and Bacterial Type Strains, Phase II (KMG-II): from individual species to whole genera.</title>
        <authorList>
            <person name="Goeker M."/>
        </authorList>
    </citation>
    <scope>NUCLEOTIDE SEQUENCE [LARGE SCALE GENOMIC DNA]</scope>
    <source>
        <strain evidence="1 2">DSM 40477</strain>
    </source>
</reference>
<evidence type="ECO:0000313" key="1">
    <source>
        <dbReference type="EMBL" id="MCP2262210.1"/>
    </source>
</evidence>
<comment type="caution">
    <text evidence="1">The sequence shown here is derived from an EMBL/GenBank/DDBJ whole genome shotgun (WGS) entry which is preliminary data.</text>
</comment>
<organism evidence="1 2">
    <name type="scientific">Streptoalloteichus tenebrarius (strain ATCC 17920 / DSM 40477 / JCM 4838 / CBS 697.72 / NBRC 16177 / NCIMB 11028 / NRRL B-12390 / A12253. 1 / ISP 5477)</name>
    <name type="common">Streptomyces tenebrarius</name>
    <dbReference type="NCBI Taxonomy" id="1933"/>
    <lineage>
        <taxon>Bacteria</taxon>
        <taxon>Bacillati</taxon>
        <taxon>Actinomycetota</taxon>
        <taxon>Actinomycetes</taxon>
        <taxon>Pseudonocardiales</taxon>
        <taxon>Pseudonocardiaceae</taxon>
        <taxon>Streptoalloteichus</taxon>
    </lineage>
</organism>
<sequence>MCASVRGIEICADVTVTGDADISYEVSGSGEEIFVRVGRCDLHLVLTSKALPMMLSVLSEAKSEVDRIDAEYAARAKS</sequence>